<evidence type="ECO:0000256" key="2">
    <source>
        <dbReference type="SAM" id="Phobius"/>
    </source>
</evidence>
<protein>
    <submittedName>
        <fullName evidence="3">Uncharacterized protein</fullName>
    </submittedName>
</protein>
<accession>A0A2S2NK61</accession>
<gene>
    <name evidence="3" type="ORF">g.11292</name>
</gene>
<keyword evidence="2" id="KW-0812">Transmembrane</keyword>
<feature type="transmembrane region" description="Helical" evidence="2">
    <location>
        <begin position="84"/>
        <end position="104"/>
    </location>
</feature>
<organism evidence="3">
    <name type="scientific">Schizaphis graminum</name>
    <name type="common">Green bug aphid</name>
    <dbReference type="NCBI Taxonomy" id="13262"/>
    <lineage>
        <taxon>Eukaryota</taxon>
        <taxon>Metazoa</taxon>
        <taxon>Ecdysozoa</taxon>
        <taxon>Arthropoda</taxon>
        <taxon>Hexapoda</taxon>
        <taxon>Insecta</taxon>
        <taxon>Pterygota</taxon>
        <taxon>Neoptera</taxon>
        <taxon>Paraneoptera</taxon>
        <taxon>Hemiptera</taxon>
        <taxon>Sternorrhyncha</taxon>
        <taxon>Aphidomorpha</taxon>
        <taxon>Aphidoidea</taxon>
        <taxon>Aphididae</taxon>
        <taxon>Aphidini</taxon>
        <taxon>Schizaphis</taxon>
    </lineage>
</organism>
<evidence type="ECO:0000313" key="3">
    <source>
        <dbReference type="EMBL" id="MBY17555.1"/>
    </source>
</evidence>
<feature type="region of interest" description="Disordered" evidence="1">
    <location>
        <begin position="1"/>
        <end position="38"/>
    </location>
</feature>
<reference evidence="3" key="1">
    <citation type="submission" date="2018-04" db="EMBL/GenBank/DDBJ databases">
        <title>Transcriptome of Schizaphis graminum biotype I.</title>
        <authorList>
            <person name="Scully E.D."/>
            <person name="Geib S.M."/>
            <person name="Palmer N.A."/>
            <person name="Koch K."/>
            <person name="Bradshaw J."/>
            <person name="Heng-Moss T."/>
            <person name="Sarath G."/>
        </authorList>
    </citation>
    <scope>NUCLEOTIDE SEQUENCE</scope>
</reference>
<feature type="compositionally biased region" description="Polar residues" evidence="1">
    <location>
        <begin position="12"/>
        <end position="38"/>
    </location>
</feature>
<keyword evidence="2" id="KW-1133">Transmembrane helix</keyword>
<sequence>MSDINENKDDISSSNIVNENAHSQINTADNTEPSLTSNVINNQNYSTVTETSNMVLNKPFKTMSAPENISTSQSEVKYGQIKLLLIKQIIMLEVHFFIGFITIYL</sequence>
<dbReference type="EMBL" id="GGMR01004936">
    <property type="protein sequence ID" value="MBY17555.1"/>
    <property type="molecule type" value="Transcribed_RNA"/>
</dbReference>
<name>A0A2S2NK61_SCHGA</name>
<proteinExistence type="predicted"/>
<feature type="compositionally biased region" description="Basic and acidic residues" evidence="1">
    <location>
        <begin position="1"/>
        <end position="11"/>
    </location>
</feature>
<dbReference type="AlphaFoldDB" id="A0A2S2NK61"/>
<keyword evidence="2" id="KW-0472">Membrane</keyword>
<evidence type="ECO:0000256" key="1">
    <source>
        <dbReference type="SAM" id="MobiDB-lite"/>
    </source>
</evidence>